<feature type="region of interest" description="Disordered" evidence="1">
    <location>
        <begin position="262"/>
        <end position="286"/>
    </location>
</feature>
<name>A0AAV6Y4G1_9LAMI</name>
<gene>
    <name evidence="2" type="ORF">BUALT_Bualt02G0220500</name>
</gene>
<dbReference type="EMBL" id="WHWC01000002">
    <property type="protein sequence ID" value="KAG8389353.1"/>
    <property type="molecule type" value="Genomic_DNA"/>
</dbReference>
<dbReference type="Proteomes" id="UP000826271">
    <property type="component" value="Unassembled WGS sequence"/>
</dbReference>
<dbReference type="PANTHER" id="PTHR38936">
    <property type="entry name" value="TITIN-LIKE ISOFORM X2"/>
    <property type="match status" value="1"/>
</dbReference>
<proteinExistence type="predicted"/>
<organism evidence="2 3">
    <name type="scientific">Buddleja alternifolia</name>
    <dbReference type="NCBI Taxonomy" id="168488"/>
    <lineage>
        <taxon>Eukaryota</taxon>
        <taxon>Viridiplantae</taxon>
        <taxon>Streptophyta</taxon>
        <taxon>Embryophyta</taxon>
        <taxon>Tracheophyta</taxon>
        <taxon>Spermatophyta</taxon>
        <taxon>Magnoliopsida</taxon>
        <taxon>eudicotyledons</taxon>
        <taxon>Gunneridae</taxon>
        <taxon>Pentapetalae</taxon>
        <taxon>asterids</taxon>
        <taxon>lamiids</taxon>
        <taxon>Lamiales</taxon>
        <taxon>Scrophulariaceae</taxon>
        <taxon>Buddlejeae</taxon>
        <taxon>Buddleja</taxon>
    </lineage>
</organism>
<comment type="caution">
    <text evidence="2">The sequence shown here is derived from an EMBL/GenBank/DDBJ whole genome shotgun (WGS) entry which is preliminary data.</text>
</comment>
<protein>
    <submittedName>
        <fullName evidence="2">Uncharacterized protein</fullName>
    </submittedName>
</protein>
<keyword evidence="3" id="KW-1185">Reference proteome</keyword>
<evidence type="ECO:0000256" key="1">
    <source>
        <dbReference type="SAM" id="MobiDB-lite"/>
    </source>
</evidence>
<sequence length="286" mass="32483">MARKRKVVEHNIVSKEDKTSNACSVTTIGEEKIPSHTDHHSDIKETVNIENTVRPDSISLPPKVTSVFVRRSGRLKSSVLPNGSQNVENVLDQVNLIENEKEVPQVHQASTLPVVSERNLEFEAPQVEQVSSLPVTRDRNLEEEPPQTQQLNHVLVNEKDLEEKVNYIIRTVDEFKSKVTRRPNEGPSTDLKYKSLYFDSQKKIEALMEKHYELVKALEFANGKIEAYEKMNDAMHSSKEVILVSRLGIATEATVNLSPQKVRGEDAHDQNVSPKQINYKKKRARS</sequence>
<evidence type="ECO:0000313" key="3">
    <source>
        <dbReference type="Proteomes" id="UP000826271"/>
    </source>
</evidence>
<evidence type="ECO:0000313" key="2">
    <source>
        <dbReference type="EMBL" id="KAG8389353.1"/>
    </source>
</evidence>
<dbReference type="PANTHER" id="PTHR38936:SF1">
    <property type="entry name" value="DUF641 DOMAIN-CONTAINING PROTEIN"/>
    <property type="match status" value="1"/>
</dbReference>
<dbReference type="AlphaFoldDB" id="A0AAV6Y4G1"/>
<reference evidence="2" key="1">
    <citation type="submission" date="2019-10" db="EMBL/GenBank/DDBJ databases">
        <authorList>
            <person name="Zhang R."/>
            <person name="Pan Y."/>
            <person name="Wang J."/>
            <person name="Ma R."/>
            <person name="Yu S."/>
        </authorList>
    </citation>
    <scope>NUCLEOTIDE SEQUENCE</scope>
    <source>
        <strain evidence="2">LA-IB0</strain>
        <tissue evidence="2">Leaf</tissue>
    </source>
</reference>
<accession>A0AAV6Y4G1</accession>